<dbReference type="GO" id="GO:0008395">
    <property type="term" value="F:steroid hydroxylase activity"/>
    <property type="evidence" value="ECO:0007669"/>
    <property type="project" value="TreeGrafter"/>
</dbReference>
<dbReference type="InterPro" id="IPR036396">
    <property type="entry name" value="Cyt_P450_sf"/>
</dbReference>
<proteinExistence type="inferred from homology"/>
<dbReference type="Pfam" id="PF00067">
    <property type="entry name" value="p450"/>
    <property type="match status" value="1"/>
</dbReference>
<evidence type="ECO:0000313" key="2">
    <source>
        <dbReference type="EMBL" id="AXH93410.1"/>
    </source>
</evidence>
<reference evidence="2 3" key="2">
    <citation type="submission" date="2018-08" db="EMBL/GenBank/DDBJ databases">
        <title>Streptomyces kandeliansis sp. nov., an endophytic bacterium isolated from mangrove plant.</title>
        <authorList>
            <person name="Wang R."/>
        </authorList>
    </citation>
    <scope>NUCLEOTIDE SEQUENCE [LARGE SCALE GENOMIC DNA]</scope>
    <source>
        <strain evidence="3">H14(2018)</strain>
    </source>
</reference>
<dbReference type="SUPFAM" id="SSF48264">
    <property type="entry name" value="Cytochrome P450"/>
    <property type="match status" value="1"/>
</dbReference>
<dbReference type="AlphaFoldDB" id="A0A6N3K6S9"/>
<organism evidence="2 3">
    <name type="scientific">Micromonospora aurantiaca</name>
    <name type="common">nom. illeg.</name>
    <dbReference type="NCBI Taxonomy" id="47850"/>
    <lineage>
        <taxon>Bacteria</taxon>
        <taxon>Bacillati</taxon>
        <taxon>Actinomycetota</taxon>
        <taxon>Actinomycetes</taxon>
        <taxon>Micromonosporales</taxon>
        <taxon>Micromonosporaceae</taxon>
        <taxon>Micromonospora</taxon>
    </lineage>
</organism>
<dbReference type="GO" id="GO:0006707">
    <property type="term" value="P:cholesterol catabolic process"/>
    <property type="evidence" value="ECO:0007669"/>
    <property type="project" value="TreeGrafter"/>
</dbReference>
<sequence>MTATSTDDALGSTLMTLRGFQWVYGARQDPYALLLRAESDDPHELGRRVRANGALTWSSAEAWVTATHALAVRLLRDERLGLRKPPPTDSAPSWAMPTLDDVLPLDDVGLQLDRTDCERFGRSVAAALAAPRLEKAHTEITVRIDRLAAGLNGTFDLTSDYAVPVATMATSVLLGVPAAHQEEFARLCAGAATALDATLCPPRLDTARLLLDSIAGLRELLVSLPTGAGDDLLGELTRTEPDSVLPVALLHCAVGADLTATLIANTMCALLAEPGRWTAVATDPGLAAAAVRETLRFAPPVRLQRLVARTDLDLDGTAITAGSEVVVLLEAANRDPAAFADPDHFDPGREPAAEILWAHPAMPAGVVAETVRRHATVAVSALAAHLPTLRAAGEGYRRLRSPVTGSPLSRPVVA</sequence>
<evidence type="ECO:0000313" key="3">
    <source>
        <dbReference type="Proteomes" id="UP000253958"/>
    </source>
</evidence>
<dbReference type="PANTHER" id="PTHR46696:SF4">
    <property type="entry name" value="BIOTIN BIOSYNTHESIS CYTOCHROME P450"/>
    <property type="match status" value="1"/>
</dbReference>
<dbReference type="InterPro" id="IPR030958">
    <property type="entry name" value="P450-rel_GT_act"/>
</dbReference>
<keyword evidence="2" id="KW-0808">Transferase</keyword>
<protein>
    <submittedName>
        <fullName evidence="2">P450-derived glycosyltransferase activator</fullName>
    </submittedName>
</protein>
<dbReference type="GO" id="GO:0005506">
    <property type="term" value="F:iron ion binding"/>
    <property type="evidence" value="ECO:0007669"/>
    <property type="project" value="InterPro"/>
</dbReference>
<dbReference type="GO" id="GO:0036199">
    <property type="term" value="F:cholest-4-en-3-one 26-monooxygenase activity"/>
    <property type="evidence" value="ECO:0007669"/>
    <property type="project" value="TreeGrafter"/>
</dbReference>
<dbReference type="InterPro" id="IPR002397">
    <property type="entry name" value="Cyt_P450_B"/>
</dbReference>
<dbReference type="Gene3D" id="1.10.630.10">
    <property type="entry name" value="Cytochrome P450"/>
    <property type="match status" value="1"/>
</dbReference>
<dbReference type="EMBL" id="CP031263">
    <property type="protein sequence ID" value="AXH93410.1"/>
    <property type="molecule type" value="Genomic_DNA"/>
</dbReference>
<evidence type="ECO:0000256" key="1">
    <source>
        <dbReference type="ARBA" id="ARBA00010617"/>
    </source>
</evidence>
<name>A0A6N3K6S9_9ACTN</name>
<dbReference type="PRINTS" id="PR00359">
    <property type="entry name" value="BP450"/>
</dbReference>
<dbReference type="GO" id="GO:0020037">
    <property type="term" value="F:heme binding"/>
    <property type="evidence" value="ECO:0007669"/>
    <property type="project" value="InterPro"/>
</dbReference>
<accession>A0A6N3K6S9</accession>
<dbReference type="RefSeq" id="WP_114920773.1">
    <property type="nucleotide sequence ID" value="NZ_CBDRIQ010000047.1"/>
</dbReference>
<comment type="similarity">
    <text evidence="1">Belongs to the cytochrome P450 family.</text>
</comment>
<reference evidence="2 3" key="1">
    <citation type="submission" date="2018-07" db="EMBL/GenBank/DDBJ databases">
        <authorList>
            <person name="Ye Y."/>
        </authorList>
    </citation>
    <scope>NUCLEOTIDE SEQUENCE [LARGE SCALE GENOMIC DNA]</scope>
    <source>
        <strain evidence="3">H14(2018)</strain>
    </source>
</reference>
<dbReference type="PANTHER" id="PTHR46696">
    <property type="entry name" value="P450, PUTATIVE (EUROFUNG)-RELATED"/>
    <property type="match status" value="1"/>
</dbReference>
<gene>
    <name evidence="2" type="ORF">DVH21_27600</name>
</gene>
<dbReference type="InterPro" id="IPR001128">
    <property type="entry name" value="Cyt_P450"/>
</dbReference>
<dbReference type="NCBIfam" id="TIGR04515">
    <property type="entry name" value="P450_rel_GT_act"/>
    <property type="match status" value="1"/>
</dbReference>
<dbReference type="Proteomes" id="UP000253958">
    <property type="component" value="Chromosome"/>
</dbReference>
<dbReference type="GO" id="GO:0016740">
    <property type="term" value="F:transferase activity"/>
    <property type="evidence" value="ECO:0007669"/>
    <property type="project" value="UniProtKB-KW"/>
</dbReference>